<evidence type="ECO:0000313" key="3">
    <source>
        <dbReference type="EMBL" id="ASV86534.1"/>
    </source>
</evidence>
<feature type="transmembrane region" description="Helical" evidence="1">
    <location>
        <begin position="42"/>
        <end position="64"/>
    </location>
</feature>
<feature type="transmembrane region" description="Helical" evidence="1">
    <location>
        <begin position="194"/>
        <end position="215"/>
    </location>
</feature>
<protein>
    <submittedName>
        <fullName evidence="3">CAAX protease self-immunity family protein</fullName>
    </submittedName>
</protein>
<dbReference type="GO" id="GO:0080120">
    <property type="term" value="P:CAAX-box protein maturation"/>
    <property type="evidence" value="ECO:0007669"/>
    <property type="project" value="UniProtKB-ARBA"/>
</dbReference>
<keyword evidence="1" id="KW-0472">Membrane</keyword>
<dbReference type="PANTHER" id="PTHR36435:SF1">
    <property type="entry name" value="CAAX AMINO TERMINAL PROTEASE FAMILY PROTEIN"/>
    <property type="match status" value="1"/>
</dbReference>
<name>A0A248UIM6_9HYPH</name>
<feature type="transmembrane region" description="Helical" evidence="1">
    <location>
        <begin position="12"/>
        <end position="36"/>
    </location>
</feature>
<dbReference type="AlphaFoldDB" id="A0A248UIM6"/>
<sequence length="228" mass="24070">MITDDRWQRPGWPEILIGLVAYAVLLVSFGLLMGLLPSNDPVVLGVVGSTAGGFVGVGAFTAAYSLRIRNLRSFGFRPVSPRWLLIATGVGIIGYGINLIIQFAYLAWFGSSDPQGILHAAARGGPLPFLLSFLGGAIFTPFGEEILFRGVVANAVNRYGAFAGIVLSAIIFGLAHGVGVILPVAIMVGILSAILFRATGSVWPCVILHCVYNGANSFASAMRFSPMQ</sequence>
<dbReference type="KEGG" id="och:CES85_2310"/>
<dbReference type="OrthoDB" id="5322702at2"/>
<dbReference type="PANTHER" id="PTHR36435">
    <property type="entry name" value="SLR1288 PROTEIN"/>
    <property type="match status" value="1"/>
</dbReference>
<dbReference type="Proteomes" id="UP000215256">
    <property type="component" value="Chromosome 1"/>
</dbReference>
<dbReference type="GO" id="GO:0004175">
    <property type="term" value="F:endopeptidase activity"/>
    <property type="evidence" value="ECO:0007669"/>
    <property type="project" value="UniProtKB-ARBA"/>
</dbReference>
<dbReference type="EMBL" id="CP022604">
    <property type="protein sequence ID" value="ASV86534.1"/>
    <property type="molecule type" value="Genomic_DNA"/>
</dbReference>
<dbReference type="RefSeq" id="WP_095447491.1">
    <property type="nucleotide sequence ID" value="NZ_CP022604.1"/>
</dbReference>
<keyword evidence="1" id="KW-0812">Transmembrane</keyword>
<evidence type="ECO:0000256" key="1">
    <source>
        <dbReference type="SAM" id="Phobius"/>
    </source>
</evidence>
<feature type="transmembrane region" description="Helical" evidence="1">
    <location>
        <begin position="160"/>
        <end position="188"/>
    </location>
</feature>
<keyword evidence="3" id="KW-0645">Protease</keyword>
<accession>A0A248UIM6</accession>
<keyword evidence="1" id="KW-1133">Transmembrane helix</keyword>
<dbReference type="GO" id="GO:0006508">
    <property type="term" value="P:proteolysis"/>
    <property type="evidence" value="ECO:0007669"/>
    <property type="project" value="UniProtKB-KW"/>
</dbReference>
<feature type="domain" description="CAAX prenyl protease 2/Lysostaphin resistance protein A-like" evidence="2">
    <location>
        <begin position="128"/>
        <end position="214"/>
    </location>
</feature>
<gene>
    <name evidence="3" type="ORF">CES85_2310</name>
</gene>
<feature type="transmembrane region" description="Helical" evidence="1">
    <location>
        <begin position="84"/>
        <end position="109"/>
    </location>
</feature>
<evidence type="ECO:0000259" key="2">
    <source>
        <dbReference type="Pfam" id="PF02517"/>
    </source>
</evidence>
<keyword evidence="3" id="KW-0378">Hydrolase</keyword>
<organism evidence="3 4">
    <name type="scientific">Ochrobactrum quorumnocens</name>
    <dbReference type="NCBI Taxonomy" id="271865"/>
    <lineage>
        <taxon>Bacteria</taxon>
        <taxon>Pseudomonadati</taxon>
        <taxon>Pseudomonadota</taxon>
        <taxon>Alphaproteobacteria</taxon>
        <taxon>Hyphomicrobiales</taxon>
        <taxon>Brucellaceae</taxon>
        <taxon>Brucella/Ochrobactrum group</taxon>
        <taxon>Ochrobactrum</taxon>
    </lineage>
</organism>
<proteinExistence type="predicted"/>
<dbReference type="InterPro" id="IPR003675">
    <property type="entry name" value="Rce1/LyrA-like_dom"/>
</dbReference>
<evidence type="ECO:0000313" key="4">
    <source>
        <dbReference type="Proteomes" id="UP000215256"/>
    </source>
</evidence>
<reference evidence="3 4" key="1">
    <citation type="submission" date="2017-07" db="EMBL/GenBank/DDBJ databases">
        <title>Phylogenetic study on the rhizospheric bacterium Ochrobactrum sp. A44.</title>
        <authorList>
            <person name="Krzyzanowska D.M."/>
            <person name="Ossowicki A."/>
            <person name="Rajewska M."/>
            <person name="Maciag T."/>
            <person name="Kaczynski Z."/>
            <person name="Czerwicka M."/>
            <person name="Jafra S."/>
        </authorList>
    </citation>
    <scope>NUCLEOTIDE SEQUENCE [LARGE SCALE GENOMIC DNA]</scope>
    <source>
        <strain evidence="3 4">A44</strain>
    </source>
</reference>
<feature type="transmembrane region" description="Helical" evidence="1">
    <location>
        <begin position="129"/>
        <end position="148"/>
    </location>
</feature>
<dbReference type="Pfam" id="PF02517">
    <property type="entry name" value="Rce1-like"/>
    <property type="match status" value="1"/>
</dbReference>
<dbReference type="InterPro" id="IPR052710">
    <property type="entry name" value="CAAX_protease"/>
</dbReference>